<proteinExistence type="predicted"/>
<protein>
    <submittedName>
        <fullName evidence="2">Uncharacterized protein</fullName>
    </submittedName>
</protein>
<evidence type="ECO:0000313" key="3">
    <source>
        <dbReference type="Proteomes" id="UP001347796"/>
    </source>
</evidence>
<keyword evidence="3" id="KW-1185">Reference proteome</keyword>
<gene>
    <name evidence="2" type="ORF">SNE40_021603</name>
</gene>
<dbReference type="AlphaFoldDB" id="A0AAN8G860"/>
<sequence>MNSSDENSTDDSDCGNGSYCDVDNDKDDTQNISKNDAVLNFLAIFSFSLFIGLFLLQANIAWRSYQSLNYLSGRRSPEDVLEMYYDYNVWGRDMNGVDLKVNTSIFVH</sequence>
<keyword evidence="1" id="KW-0472">Membrane</keyword>
<comment type="caution">
    <text evidence="2">The sequence shown here is derived from an EMBL/GenBank/DDBJ whole genome shotgun (WGS) entry which is preliminary data.</text>
</comment>
<feature type="transmembrane region" description="Helical" evidence="1">
    <location>
        <begin position="37"/>
        <end position="56"/>
    </location>
</feature>
<keyword evidence="1" id="KW-0812">Transmembrane</keyword>
<accession>A0AAN8G860</accession>
<evidence type="ECO:0000313" key="2">
    <source>
        <dbReference type="EMBL" id="KAK6167623.1"/>
    </source>
</evidence>
<keyword evidence="1" id="KW-1133">Transmembrane helix</keyword>
<name>A0AAN8G860_PATCE</name>
<dbReference type="Proteomes" id="UP001347796">
    <property type="component" value="Unassembled WGS sequence"/>
</dbReference>
<reference evidence="2 3" key="1">
    <citation type="submission" date="2024-01" db="EMBL/GenBank/DDBJ databases">
        <title>The genome of the rayed Mediterranean limpet Patella caerulea (Linnaeus, 1758).</title>
        <authorList>
            <person name="Anh-Thu Weber A."/>
            <person name="Halstead-Nussloch G."/>
        </authorList>
    </citation>
    <scope>NUCLEOTIDE SEQUENCE [LARGE SCALE GENOMIC DNA]</scope>
    <source>
        <strain evidence="2">AATW-2023a</strain>
        <tissue evidence="2">Whole specimen</tissue>
    </source>
</reference>
<dbReference type="EMBL" id="JAZGQO010000018">
    <property type="protein sequence ID" value="KAK6167623.1"/>
    <property type="molecule type" value="Genomic_DNA"/>
</dbReference>
<organism evidence="2 3">
    <name type="scientific">Patella caerulea</name>
    <name type="common">Rayed Mediterranean limpet</name>
    <dbReference type="NCBI Taxonomy" id="87958"/>
    <lineage>
        <taxon>Eukaryota</taxon>
        <taxon>Metazoa</taxon>
        <taxon>Spiralia</taxon>
        <taxon>Lophotrochozoa</taxon>
        <taxon>Mollusca</taxon>
        <taxon>Gastropoda</taxon>
        <taxon>Patellogastropoda</taxon>
        <taxon>Patelloidea</taxon>
        <taxon>Patellidae</taxon>
        <taxon>Patella</taxon>
    </lineage>
</organism>
<evidence type="ECO:0000256" key="1">
    <source>
        <dbReference type="SAM" id="Phobius"/>
    </source>
</evidence>